<accession>A0A6H5IBT3</accession>
<dbReference type="InterPro" id="IPR052087">
    <property type="entry name" value="RRP12"/>
</dbReference>
<feature type="compositionally biased region" description="Polar residues" evidence="2">
    <location>
        <begin position="13"/>
        <end position="28"/>
    </location>
</feature>
<comment type="similarity">
    <text evidence="1">Belongs to the peptidase M28 family.</text>
</comment>
<dbReference type="PANTHER" id="PTHR48287:SF1">
    <property type="entry name" value="ARM REPEAT SUPERFAMILY PROTEIN"/>
    <property type="match status" value="1"/>
</dbReference>
<organism evidence="4 5">
    <name type="scientific">Trichogramma brassicae</name>
    <dbReference type="NCBI Taxonomy" id="86971"/>
    <lineage>
        <taxon>Eukaryota</taxon>
        <taxon>Metazoa</taxon>
        <taxon>Ecdysozoa</taxon>
        <taxon>Arthropoda</taxon>
        <taxon>Hexapoda</taxon>
        <taxon>Insecta</taxon>
        <taxon>Pterygota</taxon>
        <taxon>Neoptera</taxon>
        <taxon>Endopterygota</taxon>
        <taxon>Hymenoptera</taxon>
        <taxon>Apocrita</taxon>
        <taxon>Proctotrupomorpha</taxon>
        <taxon>Chalcidoidea</taxon>
        <taxon>Trichogrammatidae</taxon>
        <taxon>Trichogramma</taxon>
    </lineage>
</organism>
<name>A0A6H5IBT3_9HYME</name>
<gene>
    <name evidence="4" type="ORF">TBRA_LOCUS6030</name>
</gene>
<reference evidence="4 5" key="1">
    <citation type="submission" date="2020-02" db="EMBL/GenBank/DDBJ databases">
        <authorList>
            <person name="Ferguson B K."/>
        </authorList>
    </citation>
    <scope>NUCLEOTIDE SEQUENCE [LARGE SCALE GENOMIC DNA]</scope>
</reference>
<evidence type="ECO:0000256" key="2">
    <source>
        <dbReference type="SAM" id="MobiDB-lite"/>
    </source>
</evidence>
<evidence type="ECO:0000256" key="1">
    <source>
        <dbReference type="ARBA" id="ARBA00010918"/>
    </source>
</evidence>
<dbReference type="Pfam" id="PF22248">
    <property type="entry name" value="ERMP1_C"/>
    <property type="match status" value="1"/>
</dbReference>
<evidence type="ECO:0000259" key="3">
    <source>
        <dbReference type="Pfam" id="PF22248"/>
    </source>
</evidence>
<sequence length="293" mass="32914">MMIAMKNLILNENQRAVKPVSSSSTNNPEKSKDGGFKTAPDGRLIIADSDNESDDGRISKKQSKILGLDSDASDDYKAGGSGIHRPVKVRKQDKIPGEEYKHKKAFGDVKLKGKPEPYAYIPIRRADLNRSGSFSLTFLDGMTHIYKNVQNVVVKIGPFRSSKHSLLLNCHFDSFVESPGPDHIGIMLSPYHGLRLKKWSILEEKPLQGPKWNDRETYFIYYSCIKDCEPLNFSLELERAPPARAVGGSRTNTSIEARFLFYRCPGCFGCGVFAAAWHPRLQFIIVYLRARVS</sequence>
<feature type="region of interest" description="Disordered" evidence="2">
    <location>
        <begin position="13"/>
        <end position="62"/>
    </location>
</feature>
<protein>
    <recommendedName>
        <fullName evidence="3">Endoplasmic reticulum metallopeptidase 1-like C-terminal domain-containing protein</fullName>
    </recommendedName>
</protein>
<evidence type="ECO:0000313" key="4">
    <source>
        <dbReference type="EMBL" id="CAB0034132.1"/>
    </source>
</evidence>
<feature type="domain" description="Endoplasmic reticulum metallopeptidase 1-like C-terminal" evidence="3">
    <location>
        <begin position="177"/>
        <end position="241"/>
    </location>
</feature>
<evidence type="ECO:0000313" key="5">
    <source>
        <dbReference type="Proteomes" id="UP000479190"/>
    </source>
</evidence>
<dbReference type="OrthoDB" id="2192888at2759"/>
<dbReference type="InterPro" id="IPR053973">
    <property type="entry name" value="ERMP1-like_C"/>
</dbReference>
<dbReference type="Proteomes" id="UP000479190">
    <property type="component" value="Unassembled WGS sequence"/>
</dbReference>
<dbReference type="EMBL" id="CADCXV010000734">
    <property type="protein sequence ID" value="CAB0034132.1"/>
    <property type="molecule type" value="Genomic_DNA"/>
</dbReference>
<keyword evidence="5" id="KW-1185">Reference proteome</keyword>
<dbReference type="AlphaFoldDB" id="A0A6H5IBT3"/>
<proteinExistence type="inferred from homology"/>
<dbReference type="PANTHER" id="PTHR48287">
    <property type="entry name" value="ARM REPEAT SUPERFAMILY PROTEIN"/>
    <property type="match status" value="1"/>
</dbReference>